<feature type="transmembrane region" description="Helical" evidence="1">
    <location>
        <begin position="72"/>
        <end position="92"/>
    </location>
</feature>
<comment type="caution">
    <text evidence="2">The sequence shown here is derived from an EMBL/GenBank/DDBJ whole genome shotgun (WGS) entry which is preliminary data.</text>
</comment>
<sequence length="257" mass="30397">MSLCLIKEKEDKSVTMGPLLRKDIVDLQVWCRPGEQRYIYATKLLLFFNSSMDYNSAFKLAAKRNYKYYDNALVMVLLTEIIMMFSAATVMWQTVHARKHYKKGQSVSKYKAFWSNSIAYESNRNRDRSMRPSPLVKHRNSRPVIYDGPIASASQYEHLCASETTTIHLSTMDEEFNPPFYHEIRCTMTRRNRRHHNRNQKCGFGLFHCVQTYRRLYFSRRKAGTDCWQPHYIDAPSGCECMWPVEEYGSLNRRHEL</sequence>
<evidence type="ECO:0000313" key="3">
    <source>
        <dbReference type="Proteomes" id="UP000054995"/>
    </source>
</evidence>
<dbReference type="EMBL" id="JYDT01000035">
    <property type="protein sequence ID" value="KRY89118.1"/>
    <property type="molecule type" value="Genomic_DNA"/>
</dbReference>
<proteinExistence type="predicted"/>
<protein>
    <submittedName>
        <fullName evidence="2">Uncharacterized protein</fullName>
    </submittedName>
</protein>
<keyword evidence="1" id="KW-0812">Transmembrane</keyword>
<keyword evidence="1" id="KW-1133">Transmembrane helix</keyword>
<keyword evidence="3" id="KW-1185">Reference proteome</keyword>
<feature type="non-terminal residue" evidence="2">
    <location>
        <position position="257"/>
    </location>
</feature>
<keyword evidence="1" id="KW-0472">Membrane</keyword>
<dbReference type="OrthoDB" id="6328726at2759"/>
<dbReference type="Proteomes" id="UP000054995">
    <property type="component" value="Unassembled WGS sequence"/>
</dbReference>
<dbReference type="AlphaFoldDB" id="A0A0V1FT49"/>
<organism evidence="2 3">
    <name type="scientific">Trichinella pseudospiralis</name>
    <name type="common">Parasitic roundworm</name>
    <dbReference type="NCBI Taxonomy" id="6337"/>
    <lineage>
        <taxon>Eukaryota</taxon>
        <taxon>Metazoa</taxon>
        <taxon>Ecdysozoa</taxon>
        <taxon>Nematoda</taxon>
        <taxon>Enoplea</taxon>
        <taxon>Dorylaimia</taxon>
        <taxon>Trichinellida</taxon>
        <taxon>Trichinellidae</taxon>
        <taxon>Trichinella</taxon>
    </lineage>
</organism>
<reference evidence="2 3" key="1">
    <citation type="submission" date="2015-01" db="EMBL/GenBank/DDBJ databases">
        <title>Evolution of Trichinella species and genotypes.</title>
        <authorList>
            <person name="Korhonen P.K."/>
            <person name="Edoardo P."/>
            <person name="Giuseppe L.R."/>
            <person name="Gasser R.B."/>
        </authorList>
    </citation>
    <scope>NUCLEOTIDE SEQUENCE [LARGE SCALE GENOMIC DNA]</scope>
    <source>
        <strain evidence="2">ISS470</strain>
    </source>
</reference>
<name>A0A0V1FT49_TRIPS</name>
<gene>
    <name evidence="2" type="ORF">T4D_828</name>
</gene>
<evidence type="ECO:0000256" key="1">
    <source>
        <dbReference type="SAM" id="Phobius"/>
    </source>
</evidence>
<accession>A0A0V1FT49</accession>
<evidence type="ECO:0000313" key="2">
    <source>
        <dbReference type="EMBL" id="KRY89118.1"/>
    </source>
</evidence>